<evidence type="ECO:0000256" key="4">
    <source>
        <dbReference type="ARBA" id="ARBA00022519"/>
    </source>
</evidence>
<keyword evidence="3" id="KW-1003">Cell membrane</keyword>
<feature type="transmembrane region" description="Helical" evidence="9">
    <location>
        <begin position="85"/>
        <end position="107"/>
    </location>
</feature>
<dbReference type="RefSeq" id="WP_046311029.1">
    <property type="nucleotide sequence ID" value="NZ_CBCSCY010000002.1"/>
</dbReference>
<keyword evidence="12" id="KW-1185">Reference proteome</keyword>
<evidence type="ECO:0000256" key="2">
    <source>
        <dbReference type="ARBA" id="ARBA00022448"/>
    </source>
</evidence>
<reference evidence="11 12" key="1">
    <citation type="journal article" date="2015" name="Sci. Rep.">
        <title>Unraveling adaptation of Pontibacter korlensis to radiation and infertility in desert through complete genome and comparative transcriptomic analysis.</title>
        <authorList>
            <person name="Dai J."/>
            <person name="Dai W."/>
            <person name="Qiu C."/>
            <person name="Yang Z."/>
            <person name="Zhang Y."/>
            <person name="Zhou M."/>
            <person name="Zhang L."/>
            <person name="Fang C."/>
            <person name="Gao Q."/>
            <person name="Yang Q."/>
            <person name="Li X."/>
            <person name="Wang Z."/>
            <person name="Wang Z."/>
            <person name="Jia Z."/>
            <person name="Chen X."/>
        </authorList>
    </citation>
    <scope>NUCLEOTIDE SEQUENCE [LARGE SCALE GENOMIC DNA]</scope>
    <source>
        <strain evidence="11 12">X14-1T</strain>
    </source>
</reference>
<comment type="similarity">
    <text evidence="8">Belongs to the TRAP transporter small permease family.</text>
</comment>
<evidence type="ECO:0000256" key="8">
    <source>
        <dbReference type="ARBA" id="ARBA00038436"/>
    </source>
</evidence>
<keyword evidence="6 9" id="KW-1133">Transmembrane helix</keyword>
<dbReference type="HOGENOM" id="CLU_086356_9_2_10"/>
<comment type="subcellular location">
    <subcellularLocation>
        <location evidence="1">Cell inner membrane</location>
        <topology evidence="1">Multi-pass membrane protein</topology>
    </subcellularLocation>
</comment>
<dbReference type="GO" id="GO:0005886">
    <property type="term" value="C:plasma membrane"/>
    <property type="evidence" value="ECO:0007669"/>
    <property type="project" value="UniProtKB-SubCell"/>
</dbReference>
<evidence type="ECO:0000256" key="1">
    <source>
        <dbReference type="ARBA" id="ARBA00004429"/>
    </source>
</evidence>
<dbReference type="GO" id="GO:0015740">
    <property type="term" value="P:C4-dicarboxylate transport"/>
    <property type="evidence" value="ECO:0007669"/>
    <property type="project" value="TreeGrafter"/>
</dbReference>
<dbReference type="KEGG" id="pko:PKOR_12070"/>
<gene>
    <name evidence="11" type="ORF">PKOR_12070</name>
</gene>
<dbReference type="STRING" id="400092.PKOR_12070"/>
<keyword evidence="7 9" id="KW-0472">Membrane</keyword>
<evidence type="ECO:0000256" key="7">
    <source>
        <dbReference type="ARBA" id="ARBA00023136"/>
    </source>
</evidence>
<feature type="transmembrane region" description="Helical" evidence="9">
    <location>
        <begin position="46"/>
        <end position="64"/>
    </location>
</feature>
<keyword evidence="5 9" id="KW-0812">Transmembrane</keyword>
<dbReference type="Pfam" id="PF04290">
    <property type="entry name" value="DctQ"/>
    <property type="match status" value="1"/>
</dbReference>
<dbReference type="PANTHER" id="PTHR35011:SF2">
    <property type="entry name" value="2,3-DIKETO-L-GULONATE TRAP TRANSPORTER SMALL PERMEASE PROTEIN YIAM"/>
    <property type="match status" value="1"/>
</dbReference>
<accession>A0A0E3UXN2</accession>
<evidence type="ECO:0000313" key="12">
    <source>
        <dbReference type="Proteomes" id="UP000033109"/>
    </source>
</evidence>
<feature type="transmembrane region" description="Helical" evidence="9">
    <location>
        <begin position="12"/>
        <end position="31"/>
    </location>
</feature>
<evidence type="ECO:0000256" key="9">
    <source>
        <dbReference type="SAM" id="Phobius"/>
    </source>
</evidence>
<evidence type="ECO:0000256" key="3">
    <source>
        <dbReference type="ARBA" id="ARBA00022475"/>
    </source>
</evidence>
<keyword evidence="4" id="KW-0997">Cell inner membrane</keyword>
<protein>
    <submittedName>
        <fullName evidence="11">C4-dicarboxylate ABC transporter permease</fullName>
    </submittedName>
</protein>
<evidence type="ECO:0000313" key="11">
    <source>
        <dbReference type="EMBL" id="AKD03726.1"/>
    </source>
</evidence>
<proteinExistence type="inferred from homology"/>
<feature type="domain" description="Tripartite ATP-independent periplasmic transporters DctQ component" evidence="10">
    <location>
        <begin position="22"/>
        <end position="151"/>
    </location>
</feature>
<evidence type="ECO:0000256" key="5">
    <source>
        <dbReference type="ARBA" id="ARBA00022692"/>
    </source>
</evidence>
<name>A0A0E3UXN2_9BACT</name>
<dbReference type="InterPro" id="IPR007387">
    <property type="entry name" value="TRAP_DctQ"/>
</dbReference>
<evidence type="ECO:0000256" key="6">
    <source>
        <dbReference type="ARBA" id="ARBA00022989"/>
    </source>
</evidence>
<dbReference type="EMBL" id="CP009621">
    <property type="protein sequence ID" value="AKD03726.1"/>
    <property type="molecule type" value="Genomic_DNA"/>
</dbReference>
<sequence length="164" mass="18275">MKLRKTVDSALYSLLVILMGTMVLNVLWQVASRFMLKSPSAFTDELARYLLIWVGLLGASYVTGQKLHLAIDILPSKLEGKGARNLYIFIHLLVALFAFFVMVWGGINLVYITLTMGQTSASLGIPVGYVYIAQPLSGLLIIFYSLINLTEKEEDPEEIGREMV</sequence>
<dbReference type="InterPro" id="IPR055348">
    <property type="entry name" value="DctQ"/>
</dbReference>
<dbReference type="Proteomes" id="UP000033109">
    <property type="component" value="Chromosome"/>
</dbReference>
<dbReference type="OrthoDB" id="9815614at2"/>
<dbReference type="GO" id="GO:0022857">
    <property type="term" value="F:transmembrane transporter activity"/>
    <property type="evidence" value="ECO:0007669"/>
    <property type="project" value="TreeGrafter"/>
</dbReference>
<feature type="transmembrane region" description="Helical" evidence="9">
    <location>
        <begin position="127"/>
        <end position="147"/>
    </location>
</feature>
<evidence type="ECO:0000259" key="10">
    <source>
        <dbReference type="Pfam" id="PF04290"/>
    </source>
</evidence>
<dbReference type="AlphaFoldDB" id="A0A0E3UXN2"/>
<dbReference type="PANTHER" id="PTHR35011">
    <property type="entry name" value="2,3-DIKETO-L-GULONATE TRAP TRANSPORTER SMALL PERMEASE PROTEIN YIAM"/>
    <property type="match status" value="1"/>
</dbReference>
<organism evidence="11 12">
    <name type="scientific">Pontibacter korlensis</name>
    <dbReference type="NCBI Taxonomy" id="400092"/>
    <lineage>
        <taxon>Bacteria</taxon>
        <taxon>Pseudomonadati</taxon>
        <taxon>Bacteroidota</taxon>
        <taxon>Cytophagia</taxon>
        <taxon>Cytophagales</taxon>
        <taxon>Hymenobacteraceae</taxon>
        <taxon>Pontibacter</taxon>
    </lineage>
</organism>
<dbReference type="PATRIC" id="fig|400092.3.peg.2635"/>
<keyword evidence="2" id="KW-0813">Transport</keyword>